<keyword evidence="1" id="KW-0472">Membrane</keyword>
<accession>A0AAN9P499</accession>
<evidence type="ECO:0000313" key="4">
    <source>
        <dbReference type="Proteomes" id="UP001374584"/>
    </source>
</evidence>
<keyword evidence="1" id="KW-1133">Transmembrane helix</keyword>
<reference evidence="3 4" key="1">
    <citation type="submission" date="2024-01" db="EMBL/GenBank/DDBJ databases">
        <title>The genomes of 5 underutilized Papilionoideae crops provide insights into root nodulation and disease resistanc.</title>
        <authorList>
            <person name="Jiang F."/>
        </authorList>
    </citation>
    <scope>NUCLEOTIDE SEQUENCE [LARGE SCALE GENOMIC DNA]</scope>
    <source>
        <strain evidence="3">JINMINGXINNONG_FW02</strain>
        <tissue evidence="3">Leaves</tissue>
    </source>
</reference>
<keyword evidence="4" id="KW-1185">Reference proteome</keyword>
<feature type="transmembrane region" description="Helical" evidence="1">
    <location>
        <begin position="227"/>
        <end position="251"/>
    </location>
</feature>
<proteinExistence type="predicted"/>
<feature type="chain" id="PRO_5042947825" evidence="2">
    <location>
        <begin position="25"/>
        <end position="295"/>
    </location>
</feature>
<dbReference type="PANTHER" id="PTHR33512:SF7">
    <property type="entry name" value="LEGUME LECTIN DOMAIN-CONTAINING PROTEIN"/>
    <property type="match status" value="1"/>
</dbReference>
<dbReference type="PANTHER" id="PTHR33512">
    <property type="entry name" value="PROTEIN, PUTATIVE (DUF1191)-RELATED"/>
    <property type="match status" value="1"/>
</dbReference>
<name>A0AAN9P499_PHACN</name>
<evidence type="ECO:0000313" key="3">
    <source>
        <dbReference type="EMBL" id="KAK7382014.1"/>
    </source>
</evidence>
<dbReference type="AlphaFoldDB" id="A0AAN9P499"/>
<sequence length="295" mass="33653">MGFRRWWQVTLVIVCLFSSSVVEGLQTYYDHESLDSFLRMQANKEIKNPRTGVLYNVSIPSNLTGMEVSVVRLRSFSLWSRGMNYSFFNLPPRIMSRPSQKRIAILYENLGNCSSHYYNVPNHTMVAPVLGVMAYSSSESALVGEKINFSIHGDPIKIWFPHVDERGRKGTPICAKFTTNGLVKFRNMTKPYVCEVHRPGHYTLVIPSYSSPNEFHTQSHGKRFTTWWVLGFAIGFVGLVILALILLALIMEVKKRKIRKMEKNSAGGELFDTFWIGETKLPLASPLRTQPILEK</sequence>
<comment type="caution">
    <text evidence="3">The sequence shown here is derived from an EMBL/GenBank/DDBJ whole genome shotgun (WGS) entry which is preliminary data.</text>
</comment>
<dbReference type="GO" id="GO:0016020">
    <property type="term" value="C:membrane"/>
    <property type="evidence" value="ECO:0007669"/>
    <property type="project" value="TreeGrafter"/>
</dbReference>
<keyword evidence="2" id="KW-0732">Signal</keyword>
<gene>
    <name evidence="3" type="ORF">VNO80_00649</name>
</gene>
<dbReference type="EMBL" id="JAYMYR010000001">
    <property type="protein sequence ID" value="KAK7382014.1"/>
    <property type="molecule type" value="Genomic_DNA"/>
</dbReference>
<dbReference type="InterPro" id="IPR010605">
    <property type="entry name" value="DUF1191"/>
</dbReference>
<dbReference type="Pfam" id="PF06697">
    <property type="entry name" value="DUF1191"/>
    <property type="match status" value="1"/>
</dbReference>
<organism evidence="3 4">
    <name type="scientific">Phaseolus coccineus</name>
    <name type="common">Scarlet runner bean</name>
    <name type="synonym">Phaseolus multiflorus</name>
    <dbReference type="NCBI Taxonomy" id="3886"/>
    <lineage>
        <taxon>Eukaryota</taxon>
        <taxon>Viridiplantae</taxon>
        <taxon>Streptophyta</taxon>
        <taxon>Embryophyta</taxon>
        <taxon>Tracheophyta</taxon>
        <taxon>Spermatophyta</taxon>
        <taxon>Magnoliopsida</taxon>
        <taxon>eudicotyledons</taxon>
        <taxon>Gunneridae</taxon>
        <taxon>Pentapetalae</taxon>
        <taxon>rosids</taxon>
        <taxon>fabids</taxon>
        <taxon>Fabales</taxon>
        <taxon>Fabaceae</taxon>
        <taxon>Papilionoideae</taxon>
        <taxon>50 kb inversion clade</taxon>
        <taxon>NPAAA clade</taxon>
        <taxon>indigoferoid/millettioid clade</taxon>
        <taxon>Phaseoleae</taxon>
        <taxon>Phaseolus</taxon>
    </lineage>
</organism>
<keyword evidence="1" id="KW-0812">Transmembrane</keyword>
<dbReference type="Proteomes" id="UP001374584">
    <property type="component" value="Unassembled WGS sequence"/>
</dbReference>
<protein>
    <submittedName>
        <fullName evidence="3">Uncharacterized protein</fullName>
    </submittedName>
</protein>
<feature type="signal peptide" evidence="2">
    <location>
        <begin position="1"/>
        <end position="24"/>
    </location>
</feature>
<evidence type="ECO:0000256" key="2">
    <source>
        <dbReference type="SAM" id="SignalP"/>
    </source>
</evidence>
<evidence type="ECO:0000256" key="1">
    <source>
        <dbReference type="SAM" id="Phobius"/>
    </source>
</evidence>